<sequence>MEQLIAFLFKHWYLVIIGLTLLYQIQNKGRRASQKAPGRGMLSFGEAPGQAQRRPEAGKLEQKGLGSPQSSGGIRDELSRPNAMQSSASGPKAKSSPFSSSKQANAESSSVYAGDLTAASHFPESPSQEQVLQGVVWAEILGPPRSKKPYRR</sequence>
<accession>A0ABS4HSG4</accession>
<evidence type="ECO:0000256" key="2">
    <source>
        <dbReference type="SAM" id="Phobius"/>
    </source>
</evidence>
<evidence type="ECO:0000313" key="4">
    <source>
        <dbReference type="Proteomes" id="UP001519344"/>
    </source>
</evidence>
<feature type="region of interest" description="Disordered" evidence="1">
    <location>
        <begin position="32"/>
        <end position="110"/>
    </location>
</feature>
<feature type="transmembrane region" description="Helical" evidence="2">
    <location>
        <begin position="6"/>
        <end position="25"/>
    </location>
</feature>
<keyword evidence="4" id="KW-1185">Reference proteome</keyword>
<proteinExistence type="predicted"/>
<keyword evidence="2" id="KW-0812">Transmembrane</keyword>
<protein>
    <submittedName>
        <fullName evidence="3">Uncharacterized protein</fullName>
    </submittedName>
</protein>
<keyword evidence="2" id="KW-1133">Transmembrane helix</keyword>
<name>A0ABS4HSG4_9BACL</name>
<reference evidence="3 4" key="1">
    <citation type="submission" date="2021-03" db="EMBL/GenBank/DDBJ databases">
        <title>Genomic Encyclopedia of Type Strains, Phase IV (KMG-IV): sequencing the most valuable type-strain genomes for metagenomic binning, comparative biology and taxonomic classification.</title>
        <authorList>
            <person name="Goeker M."/>
        </authorList>
    </citation>
    <scope>NUCLEOTIDE SEQUENCE [LARGE SCALE GENOMIC DNA]</scope>
    <source>
        <strain evidence="3 4">DSM 24950</strain>
    </source>
</reference>
<evidence type="ECO:0000313" key="3">
    <source>
        <dbReference type="EMBL" id="MBP1961460.1"/>
    </source>
</evidence>
<feature type="compositionally biased region" description="Low complexity" evidence="1">
    <location>
        <begin position="85"/>
        <end position="110"/>
    </location>
</feature>
<organism evidence="3 4">
    <name type="scientific">Paenibacillus aceris</name>
    <dbReference type="NCBI Taxonomy" id="869555"/>
    <lineage>
        <taxon>Bacteria</taxon>
        <taxon>Bacillati</taxon>
        <taxon>Bacillota</taxon>
        <taxon>Bacilli</taxon>
        <taxon>Bacillales</taxon>
        <taxon>Paenibacillaceae</taxon>
        <taxon>Paenibacillus</taxon>
    </lineage>
</organism>
<evidence type="ECO:0000256" key="1">
    <source>
        <dbReference type="SAM" id="MobiDB-lite"/>
    </source>
</evidence>
<dbReference type="Proteomes" id="UP001519344">
    <property type="component" value="Unassembled WGS sequence"/>
</dbReference>
<dbReference type="RefSeq" id="WP_167063564.1">
    <property type="nucleotide sequence ID" value="NZ_JAAOZR010000031.1"/>
</dbReference>
<gene>
    <name evidence="3" type="ORF">J2Z65_000654</name>
</gene>
<keyword evidence="2" id="KW-0472">Membrane</keyword>
<comment type="caution">
    <text evidence="3">The sequence shown here is derived from an EMBL/GenBank/DDBJ whole genome shotgun (WGS) entry which is preliminary data.</text>
</comment>
<dbReference type="EMBL" id="JAGGKV010000001">
    <property type="protein sequence ID" value="MBP1961460.1"/>
    <property type="molecule type" value="Genomic_DNA"/>
</dbReference>
<feature type="compositionally biased region" description="Basic and acidic residues" evidence="1">
    <location>
        <begin position="53"/>
        <end position="62"/>
    </location>
</feature>